<proteinExistence type="predicted"/>
<organism evidence="3 4">
    <name type="scientific">Microcystis aeruginosa NIES-298</name>
    <dbReference type="NCBI Taxonomy" id="449468"/>
    <lineage>
        <taxon>Bacteria</taxon>
        <taxon>Bacillati</taxon>
        <taxon>Cyanobacteriota</taxon>
        <taxon>Cyanophyceae</taxon>
        <taxon>Oscillatoriophycideae</taxon>
        <taxon>Chroococcales</taxon>
        <taxon>Microcystaceae</taxon>
        <taxon>Microcystis</taxon>
    </lineage>
</organism>
<gene>
    <name evidence="3" type="ORF">BGM30_41380</name>
</gene>
<dbReference type="AlphaFoldDB" id="A0A2H6BXX2"/>
<evidence type="ECO:0000313" key="3">
    <source>
        <dbReference type="EMBL" id="GBD55045.1"/>
    </source>
</evidence>
<comment type="caution">
    <text evidence="3">The sequence shown here is derived from an EMBL/GenBank/DDBJ whole genome shotgun (WGS) entry which is preliminary data.</text>
</comment>
<protein>
    <submittedName>
        <fullName evidence="3">Uncharacterized protein</fullName>
    </submittedName>
</protein>
<dbReference type="RefSeq" id="WP_103113288.1">
    <property type="nucleotide sequence ID" value="NZ_BEIU01000003.1"/>
</dbReference>
<dbReference type="Proteomes" id="UP000236321">
    <property type="component" value="Unassembled WGS sequence"/>
</dbReference>
<evidence type="ECO:0000256" key="2">
    <source>
        <dbReference type="SAM" id="SignalP"/>
    </source>
</evidence>
<evidence type="ECO:0000313" key="4">
    <source>
        <dbReference type="Proteomes" id="UP000236321"/>
    </source>
</evidence>
<feature type="compositionally biased region" description="Polar residues" evidence="1">
    <location>
        <begin position="153"/>
        <end position="162"/>
    </location>
</feature>
<accession>A0A2H6BXX2</accession>
<feature type="region of interest" description="Disordered" evidence="1">
    <location>
        <begin position="139"/>
        <end position="162"/>
    </location>
</feature>
<feature type="chain" id="PRO_5043635450" evidence="2">
    <location>
        <begin position="25"/>
        <end position="162"/>
    </location>
</feature>
<sequence length="162" mass="17972">MKKINFILSIFILSQLGFSLPLKAQSRCQATINSIVNEIESKGVRKVIVEKGTVTNQGNPTNRKDELMLLLSSYLDNTGTSGDQRSGWIVSNIMASRVLMKSYADRIVSNCQDIAVVAFVAGGSDWRIEFAIQSDGKTQERTECIQPDDPLTPNWNQMSSCH</sequence>
<name>A0A2H6BXX2_MICAE</name>
<dbReference type="EMBL" id="BEYQ01000016">
    <property type="protein sequence ID" value="GBD55045.1"/>
    <property type="molecule type" value="Genomic_DNA"/>
</dbReference>
<keyword evidence="2" id="KW-0732">Signal</keyword>
<reference evidence="4" key="1">
    <citation type="submission" date="2017-12" db="EMBL/GenBank/DDBJ databases">
        <title>Improved Draft Genome Sequence of Microcystis aeruginosa NIES-298, a Microcystin-Producing Cyanobacterium from Lake Kasumigaura, Japan.</title>
        <authorList>
            <person name="Yamaguchi H."/>
            <person name="Suzuki S."/>
            <person name="Kawachi M."/>
        </authorList>
    </citation>
    <scope>NUCLEOTIDE SEQUENCE [LARGE SCALE GENOMIC DNA]</scope>
    <source>
        <strain evidence="4">NIES-298</strain>
    </source>
</reference>
<evidence type="ECO:0000256" key="1">
    <source>
        <dbReference type="SAM" id="MobiDB-lite"/>
    </source>
</evidence>
<feature type="signal peptide" evidence="2">
    <location>
        <begin position="1"/>
        <end position="24"/>
    </location>
</feature>